<reference evidence="1 2" key="1">
    <citation type="journal article" date="2018" name="ACS Chem. Biol.">
        <title>Ketoreductase domain dysfunction expands chemodiversity: malyngamide biosynthesis in the cyanobacterium Okeania hirsuta.</title>
        <authorList>
            <person name="Moss N.A."/>
            <person name="Leao T."/>
            <person name="Rankin M."/>
            <person name="McCullough T.M."/>
            <person name="Qu P."/>
            <person name="Korobeynikov A."/>
            <person name="Smith J.L."/>
            <person name="Gerwick L."/>
            <person name="Gerwick W.H."/>
        </authorList>
    </citation>
    <scope>NUCLEOTIDE SEQUENCE [LARGE SCALE GENOMIC DNA]</scope>
    <source>
        <strain evidence="1 2">PAB10Feb10-1</strain>
    </source>
</reference>
<comment type="caution">
    <text evidence="1">The sequence shown here is derived from an EMBL/GenBank/DDBJ whole genome shotgun (WGS) entry which is preliminary data.</text>
</comment>
<accession>A0A3N6P4Q9</accession>
<dbReference type="EMBL" id="RCBY01000358">
    <property type="protein sequence ID" value="RQH22601.1"/>
    <property type="molecule type" value="Genomic_DNA"/>
</dbReference>
<organism evidence="1 2">
    <name type="scientific">Okeania hirsuta</name>
    <dbReference type="NCBI Taxonomy" id="1458930"/>
    <lineage>
        <taxon>Bacteria</taxon>
        <taxon>Bacillati</taxon>
        <taxon>Cyanobacteriota</taxon>
        <taxon>Cyanophyceae</taxon>
        <taxon>Oscillatoriophycideae</taxon>
        <taxon>Oscillatoriales</taxon>
        <taxon>Microcoleaceae</taxon>
        <taxon>Okeania</taxon>
    </lineage>
</organism>
<protein>
    <submittedName>
        <fullName evidence="1">Uncharacterized protein</fullName>
    </submittedName>
</protein>
<evidence type="ECO:0000313" key="1">
    <source>
        <dbReference type="EMBL" id="RQH22601.1"/>
    </source>
</evidence>
<dbReference type="AlphaFoldDB" id="A0A3N6P4Q9"/>
<keyword evidence="2" id="KW-1185">Reference proteome</keyword>
<evidence type="ECO:0000313" key="2">
    <source>
        <dbReference type="Proteomes" id="UP000269154"/>
    </source>
</evidence>
<sequence length="95" mass="10878">MFSQLVLKFSIKIKFDRIVLVTSNPVASMLFSILKIRVYIRHLQKIGNRKQGTGNPPLAPPPPRRGVIDNLWIRIDLIFDFYQMSIVGALAAAWR</sequence>
<proteinExistence type="predicted"/>
<gene>
    <name evidence="1" type="ORF">D5R40_30775</name>
</gene>
<name>A0A3N6P4Q9_9CYAN</name>
<dbReference type="Proteomes" id="UP000269154">
    <property type="component" value="Unassembled WGS sequence"/>
</dbReference>